<evidence type="ECO:0000256" key="3">
    <source>
        <dbReference type="ARBA" id="ARBA00022989"/>
    </source>
</evidence>
<reference evidence="7" key="4">
    <citation type="submission" date="2019-03" db="UniProtKB">
        <authorList>
            <consortium name="EnsemblPlants"/>
        </authorList>
    </citation>
    <scope>IDENTIFICATION</scope>
</reference>
<keyword evidence="3 6" id="KW-1133">Transmembrane helix</keyword>
<dbReference type="GO" id="GO:0061024">
    <property type="term" value="P:membrane organization"/>
    <property type="evidence" value="ECO:0007669"/>
    <property type="project" value="TreeGrafter"/>
</dbReference>
<evidence type="ECO:0000313" key="8">
    <source>
        <dbReference type="Proteomes" id="UP000015105"/>
    </source>
</evidence>
<name>A0A453F0H9_AEGTS</name>
<organism evidence="7 8">
    <name type="scientific">Aegilops tauschii subsp. strangulata</name>
    <name type="common">Goatgrass</name>
    <dbReference type="NCBI Taxonomy" id="200361"/>
    <lineage>
        <taxon>Eukaryota</taxon>
        <taxon>Viridiplantae</taxon>
        <taxon>Streptophyta</taxon>
        <taxon>Embryophyta</taxon>
        <taxon>Tracheophyta</taxon>
        <taxon>Spermatophyta</taxon>
        <taxon>Magnoliopsida</taxon>
        <taxon>Liliopsida</taxon>
        <taxon>Poales</taxon>
        <taxon>Poaceae</taxon>
        <taxon>BOP clade</taxon>
        <taxon>Pooideae</taxon>
        <taxon>Triticodae</taxon>
        <taxon>Triticeae</taxon>
        <taxon>Triticinae</taxon>
        <taxon>Aegilops</taxon>
    </lineage>
</organism>
<dbReference type="GO" id="GO:0071786">
    <property type="term" value="P:endoplasmic reticulum tubular network organization"/>
    <property type="evidence" value="ECO:0007669"/>
    <property type="project" value="TreeGrafter"/>
</dbReference>
<evidence type="ECO:0000313" key="7">
    <source>
        <dbReference type="EnsemblPlants" id="AET3Gv20532400.9"/>
    </source>
</evidence>
<feature type="compositionally biased region" description="Low complexity" evidence="5">
    <location>
        <begin position="1"/>
        <end position="24"/>
    </location>
</feature>
<reference evidence="8" key="2">
    <citation type="journal article" date="2017" name="Nat. Plants">
        <title>The Aegilops tauschii genome reveals multiple impacts of transposons.</title>
        <authorList>
            <person name="Zhao G."/>
            <person name="Zou C."/>
            <person name="Li K."/>
            <person name="Wang K."/>
            <person name="Li T."/>
            <person name="Gao L."/>
            <person name="Zhang X."/>
            <person name="Wang H."/>
            <person name="Yang Z."/>
            <person name="Liu X."/>
            <person name="Jiang W."/>
            <person name="Mao L."/>
            <person name="Kong X."/>
            <person name="Jiao Y."/>
            <person name="Jia J."/>
        </authorList>
    </citation>
    <scope>NUCLEOTIDE SEQUENCE [LARGE SCALE GENOMIC DNA]</scope>
    <source>
        <strain evidence="8">cv. AL8/78</strain>
    </source>
</reference>
<dbReference type="PANTHER" id="PTHR12703">
    <property type="entry name" value="TRANSMEMBRANE PROTEIN 33"/>
    <property type="match status" value="1"/>
</dbReference>
<keyword evidence="2 6" id="KW-0812">Transmembrane</keyword>
<dbReference type="AlphaFoldDB" id="A0A453F0H9"/>
<keyword evidence="8" id="KW-1185">Reference proteome</keyword>
<dbReference type="InterPro" id="IPR051645">
    <property type="entry name" value="PER33/POM33_regulator"/>
</dbReference>
<feature type="compositionally biased region" description="Polar residues" evidence="5">
    <location>
        <begin position="30"/>
        <end position="51"/>
    </location>
</feature>
<comment type="subcellular location">
    <subcellularLocation>
        <location evidence="1">Membrane</location>
        <topology evidence="1">Multi-pass membrane protein</topology>
    </subcellularLocation>
</comment>
<reference evidence="7" key="5">
    <citation type="journal article" date="2021" name="G3 (Bethesda)">
        <title>Aegilops tauschii genome assembly Aet v5.0 features greater sequence contiguity and improved annotation.</title>
        <authorList>
            <person name="Wang L."/>
            <person name="Zhu T."/>
            <person name="Rodriguez J.C."/>
            <person name="Deal K.R."/>
            <person name="Dubcovsky J."/>
            <person name="McGuire P.E."/>
            <person name="Lux T."/>
            <person name="Spannagl M."/>
            <person name="Mayer K.F.X."/>
            <person name="Baldrich P."/>
            <person name="Meyers B.C."/>
            <person name="Huo N."/>
            <person name="Gu Y.Q."/>
            <person name="Zhou H."/>
            <person name="Devos K.M."/>
            <person name="Bennetzen J.L."/>
            <person name="Unver T."/>
            <person name="Budak H."/>
            <person name="Gulick P.J."/>
            <person name="Galiba G."/>
            <person name="Kalapos B."/>
            <person name="Nelson D.R."/>
            <person name="Li P."/>
            <person name="You F.M."/>
            <person name="Luo M.C."/>
            <person name="Dvorak J."/>
        </authorList>
    </citation>
    <scope>NUCLEOTIDE SEQUENCE [LARGE SCALE GENOMIC DNA]</scope>
    <source>
        <strain evidence="7">cv. AL8/78</strain>
    </source>
</reference>
<evidence type="ECO:0000256" key="1">
    <source>
        <dbReference type="ARBA" id="ARBA00004141"/>
    </source>
</evidence>
<dbReference type="PANTHER" id="PTHR12703:SF4">
    <property type="entry name" value="TRANSMEMBRANE PROTEIN 33"/>
    <property type="match status" value="1"/>
</dbReference>
<evidence type="ECO:0000256" key="6">
    <source>
        <dbReference type="SAM" id="Phobius"/>
    </source>
</evidence>
<evidence type="ECO:0000256" key="2">
    <source>
        <dbReference type="ARBA" id="ARBA00022692"/>
    </source>
</evidence>
<accession>A0A453F0H9</accession>
<reference evidence="8" key="1">
    <citation type="journal article" date="2014" name="Science">
        <title>Ancient hybridizations among the ancestral genomes of bread wheat.</title>
        <authorList>
            <consortium name="International Wheat Genome Sequencing Consortium,"/>
            <person name="Marcussen T."/>
            <person name="Sandve S.R."/>
            <person name="Heier L."/>
            <person name="Spannagl M."/>
            <person name="Pfeifer M."/>
            <person name="Jakobsen K.S."/>
            <person name="Wulff B.B."/>
            <person name="Steuernagel B."/>
            <person name="Mayer K.F."/>
            <person name="Olsen O.A."/>
        </authorList>
    </citation>
    <scope>NUCLEOTIDE SEQUENCE [LARGE SCALE GENOMIC DNA]</scope>
    <source>
        <strain evidence="8">cv. AL8/78</strain>
    </source>
</reference>
<dbReference type="Gramene" id="AET3Gv20532400.9">
    <property type="protein sequence ID" value="AET3Gv20532400.9"/>
    <property type="gene ID" value="AET3Gv20532400"/>
</dbReference>
<dbReference type="EnsemblPlants" id="AET3Gv20532400.9">
    <property type="protein sequence ID" value="AET3Gv20532400.9"/>
    <property type="gene ID" value="AET3Gv20532400"/>
</dbReference>
<protein>
    <submittedName>
        <fullName evidence="7">Uncharacterized protein</fullName>
    </submittedName>
</protein>
<evidence type="ECO:0000256" key="5">
    <source>
        <dbReference type="SAM" id="MobiDB-lite"/>
    </source>
</evidence>
<proteinExistence type="predicted"/>
<dbReference type="GO" id="GO:0005783">
    <property type="term" value="C:endoplasmic reticulum"/>
    <property type="evidence" value="ECO:0007669"/>
    <property type="project" value="TreeGrafter"/>
</dbReference>
<feature type="transmembrane region" description="Helical" evidence="6">
    <location>
        <begin position="59"/>
        <end position="79"/>
    </location>
</feature>
<evidence type="ECO:0000256" key="4">
    <source>
        <dbReference type="ARBA" id="ARBA00023136"/>
    </source>
</evidence>
<sequence>MSSTSSTQSNRSAASSSSTPSSENSRARDTGSSARSTGASQPAPTERTGNSLRFDGRTIHFSINAWVLIVASLGILPIVPKDVASKAYRLSLLGTICSSAYSLYCTYGVGVCLSE</sequence>
<feature type="region of interest" description="Disordered" evidence="5">
    <location>
        <begin position="1"/>
        <end position="52"/>
    </location>
</feature>
<keyword evidence="4 6" id="KW-0472">Membrane</keyword>
<dbReference type="Proteomes" id="UP000015105">
    <property type="component" value="Chromosome 3D"/>
</dbReference>
<dbReference type="GO" id="GO:0016020">
    <property type="term" value="C:membrane"/>
    <property type="evidence" value="ECO:0007669"/>
    <property type="project" value="UniProtKB-SubCell"/>
</dbReference>
<reference evidence="7" key="3">
    <citation type="journal article" date="2017" name="Nature">
        <title>Genome sequence of the progenitor of the wheat D genome Aegilops tauschii.</title>
        <authorList>
            <person name="Luo M.C."/>
            <person name="Gu Y.Q."/>
            <person name="Puiu D."/>
            <person name="Wang H."/>
            <person name="Twardziok S.O."/>
            <person name="Deal K.R."/>
            <person name="Huo N."/>
            <person name="Zhu T."/>
            <person name="Wang L."/>
            <person name="Wang Y."/>
            <person name="McGuire P.E."/>
            <person name="Liu S."/>
            <person name="Long H."/>
            <person name="Ramasamy R.K."/>
            <person name="Rodriguez J.C."/>
            <person name="Van S.L."/>
            <person name="Yuan L."/>
            <person name="Wang Z."/>
            <person name="Xia Z."/>
            <person name="Xiao L."/>
            <person name="Anderson O.D."/>
            <person name="Ouyang S."/>
            <person name="Liang Y."/>
            <person name="Zimin A.V."/>
            <person name="Pertea G."/>
            <person name="Qi P."/>
            <person name="Bennetzen J.L."/>
            <person name="Dai X."/>
            <person name="Dawson M.W."/>
            <person name="Muller H.G."/>
            <person name="Kugler K."/>
            <person name="Rivarola-Duarte L."/>
            <person name="Spannagl M."/>
            <person name="Mayer K.F.X."/>
            <person name="Lu F.H."/>
            <person name="Bevan M.W."/>
            <person name="Leroy P."/>
            <person name="Li P."/>
            <person name="You F.M."/>
            <person name="Sun Q."/>
            <person name="Liu Z."/>
            <person name="Lyons E."/>
            <person name="Wicker T."/>
            <person name="Salzberg S.L."/>
            <person name="Devos K.M."/>
            <person name="Dvorak J."/>
        </authorList>
    </citation>
    <scope>NUCLEOTIDE SEQUENCE [LARGE SCALE GENOMIC DNA]</scope>
    <source>
        <strain evidence="7">cv. AL8/78</strain>
    </source>
</reference>